<evidence type="ECO:0000313" key="1">
    <source>
        <dbReference type="EMBL" id="RXH77104.1"/>
    </source>
</evidence>
<dbReference type="Proteomes" id="UP000290289">
    <property type="component" value="Chromosome 14"/>
</dbReference>
<proteinExistence type="predicted"/>
<evidence type="ECO:0000313" key="2">
    <source>
        <dbReference type="Proteomes" id="UP000290289"/>
    </source>
</evidence>
<organism evidence="1 2">
    <name type="scientific">Malus domestica</name>
    <name type="common">Apple</name>
    <name type="synonym">Pyrus malus</name>
    <dbReference type="NCBI Taxonomy" id="3750"/>
    <lineage>
        <taxon>Eukaryota</taxon>
        <taxon>Viridiplantae</taxon>
        <taxon>Streptophyta</taxon>
        <taxon>Embryophyta</taxon>
        <taxon>Tracheophyta</taxon>
        <taxon>Spermatophyta</taxon>
        <taxon>Magnoliopsida</taxon>
        <taxon>eudicotyledons</taxon>
        <taxon>Gunneridae</taxon>
        <taxon>Pentapetalae</taxon>
        <taxon>rosids</taxon>
        <taxon>fabids</taxon>
        <taxon>Rosales</taxon>
        <taxon>Rosaceae</taxon>
        <taxon>Amygdaloideae</taxon>
        <taxon>Maleae</taxon>
        <taxon>Malus</taxon>
    </lineage>
</organism>
<keyword evidence="2" id="KW-1185">Reference proteome</keyword>
<protein>
    <submittedName>
        <fullName evidence="1">Uncharacterized protein</fullName>
    </submittedName>
</protein>
<comment type="caution">
    <text evidence="1">The sequence shown here is derived from an EMBL/GenBank/DDBJ whole genome shotgun (WGS) entry which is preliminary data.</text>
</comment>
<dbReference type="AlphaFoldDB" id="A0A498I4I5"/>
<sequence length="68" mass="7642">MGRVLSPSEALSLTPLTSQRNIIITVDIHGRIYVVPRPLRFCASTFGVVCGNRYEKLCRFSFIFSLPP</sequence>
<gene>
    <name evidence="1" type="ORF">DVH24_019992</name>
</gene>
<dbReference type="EMBL" id="RDQH01000340">
    <property type="protein sequence ID" value="RXH77104.1"/>
    <property type="molecule type" value="Genomic_DNA"/>
</dbReference>
<accession>A0A498I4I5</accession>
<name>A0A498I4I5_MALDO</name>
<reference evidence="1 2" key="1">
    <citation type="submission" date="2018-10" db="EMBL/GenBank/DDBJ databases">
        <title>A high-quality apple genome assembly.</title>
        <authorList>
            <person name="Hu J."/>
        </authorList>
    </citation>
    <scope>NUCLEOTIDE SEQUENCE [LARGE SCALE GENOMIC DNA]</scope>
    <source>
        <strain evidence="2">cv. HFTH1</strain>
        <tissue evidence="1">Young leaf</tissue>
    </source>
</reference>